<keyword evidence="2" id="KW-1185">Reference proteome</keyword>
<accession>A9WDB6</accession>
<sequence length="69" mass="7869">MDDQKEGAVQAGRRAALHLALQRIVLLRETGPKSAAWQRARMRTMWRLQQQLAADDEAATQSTRIEDDH</sequence>
<dbReference type="STRING" id="324602.Caur_1866"/>
<protein>
    <submittedName>
        <fullName evidence="1">Uncharacterized protein</fullName>
    </submittedName>
</protein>
<dbReference type="AlphaFoldDB" id="A9WDB6"/>
<name>A9WDB6_CHLAA</name>
<dbReference type="PATRIC" id="fig|324602.8.peg.2129"/>
<dbReference type="RefSeq" id="WP_012257737.1">
    <property type="nucleotide sequence ID" value="NC_010175.1"/>
</dbReference>
<gene>
    <name evidence="1" type="ordered locus">Caur_1866</name>
</gene>
<dbReference type="HOGENOM" id="CLU_2768294_0_0_0"/>
<organism evidence="1 2">
    <name type="scientific">Chloroflexus aurantiacus (strain ATCC 29366 / DSM 635 / J-10-fl)</name>
    <dbReference type="NCBI Taxonomy" id="324602"/>
    <lineage>
        <taxon>Bacteria</taxon>
        <taxon>Bacillati</taxon>
        <taxon>Chloroflexota</taxon>
        <taxon>Chloroflexia</taxon>
        <taxon>Chloroflexales</taxon>
        <taxon>Chloroflexineae</taxon>
        <taxon>Chloroflexaceae</taxon>
        <taxon>Chloroflexus</taxon>
    </lineage>
</organism>
<evidence type="ECO:0000313" key="2">
    <source>
        <dbReference type="Proteomes" id="UP000002008"/>
    </source>
</evidence>
<dbReference type="InParanoid" id="A9WDB6"/>
<evidence type="ECO:0000313" key="1">
    <source>
        <dbReference type="EMBL" id="ABY35083.1"/>
    </source>
</evidence>
<dbReference type="EMBL" id="CP000909">
    <property type="protein sequence ID" value="ABY35083.1"/>
    <property type="molecule type" value="Genomic_DNA"/>
</dbReference>
<proteinExistence type="predicted"/>
<reference evidence="2" key="1">
    <citation type="journal article" date="2011" name="BMC Genomics">
        <title>Complete genome sequence of the filamentous anoxygenic phototrophic bacterium Chloroflexus aurantiacus.</title>
        <authorList>
            <person name="Tang K.H."/>
            <person name="Barry K."/>
            <person name="Chertkov O."/>
            <person name="Dalin E."/>
            <person name="Han C.S."/>
            <person name="Hauser L.J."/>
            <person name="Honchak B.M."/>
            <person name="Karbach L.E."/>
            <person name="Land M.L."/>
            <person name="Lapidus A."/>
            <person name="Larimer F.W."/>
            <person name="Mikhailova N."/>
            <person name="Pitluck S."/>
            <person name="Pierson B.K."/>
            <person name="Blankenship R.E."/>
        </authorList>
    </citation>
    <scope>NUCLEOTIDE SEQUENCE [LARGE SCALE GENOMIC DNA]</scope>
    <source>
        <strain evidence="2">ATCC 29366 / DSM 635 / J-10-fl</strain>
    </source>
</reference>
<dbReference type="Proteomes" id="UP000002008">
    <property type="component" value="Chromosome"/>
</dbReference>
<dbReference type="KEGG" id="cau:Caur_1866"/>
<dbReference type="EnsemblBacteria" id="ABY35083">
    <property type="protein sequence ID" value="ABY35083"/>
    <property type="gene ID" value="Caur_1866"/>
</dbReference>